<protein>
    <recommendedName>
        <fullName evidence="2">Bet v I/Major latex protein domain-containing protein</fullName>
    </recommendedName>
</protein>
<dbReference type="Pfam" id="PF00407">
    <property type="entry name" value="Bet_v_1"/>
    <property type="match status" value="1"/>
</dbReference>
<comment type="caution">
    <text evidence="3">The sequence shown here is derived from an EMBL/GenBank/DDBJ whole genome shotgun (WGS) entry which is preliminary data.</text>
</comment>
<dbReference type="InterPro" id="IPR052006">
    <property type="entry name" value="MLP-like"/>
</dbReference>
<dbReference type="AlphaFoldDB" id="A0A1R3JY10"/>
<dbReference type="SUPFAM" id="SSF55961">
    <property type="entry name" value="Bet v1-like"/>
    <property type="match status" value="1"/>
</dbReference>
<dbReference type="EMBL" id="AWUE01015083">
    <property type="protein sequence ID" value="OMO99691.1"/>
    <property type="molecule type" value="Genomic_DNA"/>
</dbReference>
<evidence type="ECO:0000259" key="2">
    <source>
        <dbReference type="SMART" id="SM01037"/>
    </source>
</evidence>
<dbReference type="Gene3D" id="3.30.530.20">
    <property type="match status" value="1"/>
</dbReference>
<organism evidence="3 4">
    <name type="scientific">Corchorus olitorius</name>
    <dbReference type="NCBI Taxonomy" id="93759"/>
    <lineage>
        <taxon>Eukaryota</taxon>
        <taxon>Viridiplantae</taxon>
        <taxon>Streptophyta</taxon>
        <taxon>Embryophyta</taxon>
        <taxon>Tracheophyta</taxon>
        <taxon>Spermatophyta</taxon>
        <taxon>Magnoliopsida</taxon>
        <taxon>eudicotyledons</taxon>
        <taxon>Gunneridae</taxon>
        <taxon>Pentapetalae</taxon>
        <taxon>rosids</taxon>
        <taxon>malvids</taxon>
        <taxon>Malvales</taxon>
        <taxon>Malvaceae</taxon>
        <taxon>Grewioideae</taxon>
        <taxon>Apeibeae</taxon>
        <taxon>Corchorus</taxon>
    </lineage>
</organism>
<dbReference type="GO" id="GO:0006952">
    <property type="term" value="P:defense response"/>
    <property type="evidence" value="ECO:0007669"/>
    <property type="project" value="InterPro"/>
</dbReference>
<sequence>MAQIRKMDCQVEIKSSAEQFFDAFKNKMQLMPKLASQVISDVKLVQGDWNSVGCVRKWTYILGGAKIESGEEQLEAIDDESKTLTFKMAGGEIGNTFKSLKSVLKVTPKDEGSLVNWTLIYEKQNDNSPEPVGYKDFMATWIKNVDANLSKA</sequence>
<feature type="domain" description="Bet v I/Major latex protein" evidence="2">
    <location>
        <begin position="2"/>
        <end position="152"/>
    </location>
</feature>
<proteinExistence type="inferred from homology"/>
<reference evidence="4" key="1">
    <citation type="submission" date="2013-09" db="EMBL/GenBank/DDBJ databases">
        <title>Corchorus olitorius genome sequencing.</title>
        <authorList>
            <person name="Alam M."/>
            <person name="Haque M.S."/>
            <person name="Islam M.S."/>
            <person name="Emdad E.M."/>
            <person name="Islam M.M."/>
            <person name="Ahmed B."/>
            <person name="Halim A."/>
            <person name="Hossen Q.M.M."/>
            <person name="Hossain M.Z."/>
            <person name="Ahmed R."/>
            <person name="Khan M.M."/>
            <person name="Islam R."/>
            <person name="Rashid M.M."/>
            <person name="Khan S.A."/>
            <person name="Rahman M.S."/>
            <person name="Alam M."/>
            <person name="Yahiya A.S."/>
            <person name="Khan M.S."/>
            <person name="Azam M.S."/>
            <person name="Haque T."/>
            <person name="Lashkar M.Z.H."/>
            <person name="Akhand A.I."/>
            <person name="Morshed G."/>
            <person name="Roy S."/>
            <person name="Uddin K.S."/>
            <person name="Rabeya T."/>
            <person name="Hossain A.S."/>
            <person name="Chowdhury A."/>
            <person name="Snigdha A.R."/>
            <person name="Mortoza M.S."/>
            <person name="Matin S.A."/>
            <person name="Hoque S.M.E."/>
            <person name="Islam M.K."/>
            <person name="Roy D.K."/>
            <person name="Haider R."/>
            <person name="Moosa M.M."/>
            <person name="Elias S.M."/>
            <person name="Hasan A.M."/>
            <person name="Jahan S."/>
            <person name="Shafiuddin M."/>
            <person name="Mahmood N."/>
            <person name="Shommy N.S."/>
        </authorList>
    </citation>
    <scope>NUCLEOTIDE SEQUENCE [LARGE SCALE GENOMIC DNA]</scope>
    <source>
        <strain evidence="4">cv. O-4</strain>
    </source>
</reference>
<comment type="similarity">
    <text evidence="1">Belongs to the MLP family.</text>
</comment>
<evidence type="ECO:0000313" key="3">
    <source>
        <dbReference type="EMBL" id="OMO99691.1"/>
    </source>
</evidence>
<dbReference type="SMART" id="SM01037">
    <property type="entry name" value="Bet_v_1"/>
    <property type="match status" value="1"/>
</dbReference>
<keyword evidence="4" id="KW-1185">Reference proteome</keyword>
<dbReference type="CDD" id="cd07816">
    <property type="entry name" value="Bet_v1-like"/>
    <property type="match status" value="1"/>
</dbReference>
<dbReference type="PANTHER" id="PTHR31338">
    <property type="entry name" value="POLYKETIDE CYCLASE/DEHYDRASE AND LIPID TRANSPORT SUPERFAMILY PROTEIN"/>
    <property type="match status" value="1"/>
</dbReference>
<dbReference type="STRING" id="93759.A0A1R3JY10"/>
<dbReference type="OrthoDB" id="1567931at2759"/>
<dbReference type="InterPro" id="IPR023393">
    <property type="entry name" value="START-like_dom_sf"/>
</dbReference>
<name>A0A1R3JY10_9ROSI</name>
<accession>A0A1R3JY10</accession>
<evidence type="ECO:0000256" key="1">
    <source>
        <dbReference type="ARBA" id="ARBA00038242"/>
    </source>
</evidence>
<dbReference type="InterPro" id="IPR000916">
    <property type="entry name" value="Bet_v_I/MLP"/>
</dbReference>
<gene>
    <name evidence="3" type="ORF">COLO4_13145</name>
</gene>
<dbReference type="PANTHER" id="PTHR31338:SF16">
    <property type="entry name" value="POLYKETIDE CYCLASE_DEHYDRASE AND LIPID TRANSPORT SUPERFAMILY PROTEIN"/>
    <property type="match status" value="1"/>
</dbReference>
<evidence type="ECO:0000313" key="4">
    <source>
        <dbReference type="Proteomes" id="UP000187203"/>
    </source>
</evidence>
<dbReference type="Proteomes" id="UP000187203">
    <property type="component" value="Unassembled WGS sequence"/>
</dbReference>